<evidence type="ECO:0000256" key="3">
    <source>
        <dbReference type="ARBA" id="ARBA00013036"/>
    </source>
</evidence>
<dbReference type="InterPro" id="IPR035904">
    <property type="entry name" value="Chorismate_synth_AroC_sf"/>
</dbReference>
<keyword evidence="5 11" id="KW-0285">Flavoprotein</keyword>
<dbReference type="NCBIfam" id="NF003793">
    <property type="entry name" value="PRK05382.1"/>
    <property type="match status" value="1"/>
</dbReference>
<dbReference type="Proteomes" id="UP000662904">
    <property type="component" value="Chromosome"/>
</dbReference>
<evidence type="ECO:0000256" key="4">
    <source>
        <dbReference type="ARBA" id="ARBA00022605"/>
    </source>
</evidence>
<evidence type="ECO:0000313" key="14">
    <source>
        <dbReference type="Proteomes" id="UP000662904"/>
    </source>
</evidence>
<comment type="catalytic activity">
    <reaction evidence="11 12">
        <text>5-O-(1-carboxyvinyl)-3-phosphoshikimate = chorismate + phosphate</text>
        <dbReference type="Rhea" id="RHEA:21020"/>
        <dbReference type="ChEBI" id="CHEBI:29748"/>
        <dbReference type="ChEBI" id="CHEBI:43474"/>
        <dbReference type="ChEBI" id="CHEBI:57701"/>
        <dbReference type="EC" id="4.2.3.5"/>
    </reaction>
</comment>
<evidence type="ECO:0000256" key="5">
    <source>
        <dbReference type="ARBA" id="ARBA00022630"/>
    </source>
</evidence>
<feature type="binding site" evidence="11">
    <location>
        <position position="286"/>
    </location>
    <ligand>
        <name>FMN</name>
        <dbReference type="ChEBI" id="CHEBI:58210"/>
    </ligand>
</feature>
<gene>
    <name evidence="11 13" type="primary">aroC</name>
    <name evidence="13" type="ORF">H0A61_02830</name>
</gene>
<dbReference type="RefSeq" id="WP_206707733.1">
    <property type="nucleotide sequence ID" value="NZ_CP059066.1"/>
</dbReference>
<dbReference type="PIRSF" id="PIRSF001456">
    <property type="entry name" value="Chorismate_synth"/>
    <property type="match status" value="1"/>
</dbReference>
<feature type="binding site" evidence="11">
    <location>
        <begin position="301"/>
        <end position="305"/>
    </location>
    <ligand>
        <name>FMN</name>
        <dbReference type="ChEBI" id="CHEBI:58210"/>
    </ligand>
</feature>
<dbReference type="PROSITE" id="PS00788">
    <property type="entry name" value="CHORISMATE_SYNTHASE_2"/>
    <property type="match status" value="1"/>
</dbReference>
<organism evidence="13 14">
    <name type="scientific">Koleobacter methoxysyntrophicus</name>
    <dbReference type="NCBI Taxonomy" id="2751313"/>
    <lineage>
        <taxon>Bacteria</taxon>
        <taxon>Bacillati</taxon>
        <taxon>Bacillota</taxon>
        <taxon>Clostridia</taxon>
        <taxon>Koleobacterales</taxon>
        <taxon>Koleobacteraceae</taxon>
        <taxon>Koleobacter</taxon>
    </lineage>
</organism>
<keyword evidence="14" id="KW-1185">Reference proteome</keyword>
<comment type="similarity">
    <text evidence="2 11 12">Belongs to the chorismate synthase family.</text>
</comment>
<dbReference type="NCBIfam" id="TIGR00033">
    <property type="entry name" value="aroC"/>
    <property type="match status" value="1"/>
</dbReference>
<dbReference type="HAMAP" id="MF_00300">
    <property type="entry name" value="Chorismate_synth"/>
    <property type="match status" value="1"/>
</dbReference>
<keyword evidence="9 11" id="KW-0057">Aromatic amino acid biosynthesis</keyword>
<keyword evidence="4 11" id="KW-0028">Amino-acid biosynthesis</keyword>
<dbReference type="Pfam" id="PF01264">
    <property type="entry name" value="Chorismate_synt"/>
    <property type="match status" value="1"/>
</dbReference>
<evidence type="ECO:0000256" key="9">
    <source>
        <dbReference type="ARBA" id="ARBA00023141"/>
    </source>
</evidence>
<feature type="binding site" evidence="11">
    <location>
        <begin position="119"/>
        <end position="121"/>
    </location>
    <ligand>
        <name>FMN</name>
        <dbReference type="ChEBI" id="CHEBI:58210"/>
    </ligand>
</feature>
<comment type="function">
    <text evidence="11">Catalyzes the anti-1,4-elimination of the C-3 phosphate and the C-6 proR hydrogen from 5-enolpyruvylshikimate-3-phosphate (EPSP) to yield chorismate, which is the branch point compound that serves as the starting substrate for the three terminal pathways of aromatic amino acid biosynthesis. This reaction introduces a second double bond into the aromatic ring system.</text>
</comment>
<dbReference type="GO" id="GO:0009073">
    <property type="term" value="P:aromatic amino acid family biosynthetic process"/>
    <property type="evidence" value="ECO:0007669"/>
    <property type="project" value="UniProtKB-KW"/>
</dbReference>
<evidence type="ECO:0000256" key="1">
    <source>
        <dbReference type="ARBA" id="ARBA00005044"/>
    </source>
</evidence>
<keyword evidence="8 11" id="KW-0521">NADP</keyword>
<reference evidence="13" key="1">
    <citation type="submission" date="2020-07" db="EMBL/GenBank/DDBJ databases">
        <title>Koleobacter methoxysyntrophicus gen. nov., sp. nov., a novel anaerobic bacterium isolated from deep subsurface oil field and proposal of Koleobacterales ord. nov. in the phylum Firmicutes.</title>
        <authorList>
            <person name="Sakamoto S."/>
            <person name="Tamaki H."/>
        </authorList>
    </citation>
    <scope>NUCLEOTIDE SEQUENCE</scope>
    <source>
        <strain evidence="13">NRmbB1</strain>
    </source>
</reference>
<comment type="subunit">
    <text evidence="11">Homotetramer.</text>
</comment>
<dbReference type="GO" id="GO:0010181">
    <property type="term" value="F:FMN binding"/>
    <property type="evidence" value="ECO:0007669"/>
    <property type="project" value="TreeGrafter"/>
</dbReference>
<evidence type="ECO:0000256" key="2">
    <source>
        <dbReference type="ARBA" id="ARBA00008014"/>
    </source>
</evidence>
<dbReference type="GO" id="GO:0008652">
    <property type="term" value="P:amino acid biosynthetic process"/>
    <property type="evidence" value="ECO:0007669"/>
    <property type="project" value="UniProtKB-KW"/>
</dbReference>
<feature type="binding site" evidence="11">
    <location>
        <position position="40"/>
    </location>
    <ligand>
        <name>NADP(+)</name>
        <dbReference type="ChEBI" id="CHEBI:58349"/>
    </ligand>
</feature>
<feature type="binding site" evidence="11">
    <location>
        <position position="46"/>
    </location>
    <ligand>
        <name>NADP(+)</name>
        <dbReference type="ChEBI" id="CHEBI:58349"/>
    </ligand>
</feature>
<dbReference type="AlphaFoldDB" id="A0A8A0RQ93"/>
<dbReference type="InterPro" id="IPR020541">
    <property type="entry name" value="Chorismate_synthase_CS"/>
</dbReference>
<dbReference type="EC" id="4.2.3.5" evidence="3 11"/>
<evidence type="ECO:0000256" key="11">
    <source>
        <dbReference type="HAMAP-Rule" id="MF_00300"/>
    </source>
</evidence>
<evidence type="ECO:0000256" key="6">
    <source>
        <dbReference type="ARBA" id="ARBA00022643"/>
    </source>
</evidence>
<evidence type="ECO:0000256" key="12">
    <source>
        <dbReference type="RuleBase" id="RU000605"/>
    </source>
</evidence>
<dbReference type="PANTHER" id="PTHR21085:SF0">
    <property type="entry name" value="CHORISMATE SYNTHASE"/>
    <property type="match status" value="1"/>
</dbReference>
<comment type="pathway">
    <text evidence="1 11 12">Metabolic intermediate biosynthesis; chorismate biosynthesis; chorismate from D-erythrose 4-phosphate and phosphoenolpyruvate: step 7/7.</text>
</comment>
<dbReference type="KEGG" id="kme:H0A61_02830"/>
<accession>A0A8A0RQ93</accession>
<dbReference type="PANTHER" id="PTHR21085">
    <property type="entry name" value="CHORISMATE SYNTHASE"/>
    <property type="match status" value="1"/>
</dbReference>
<dbReference type="GO" id="GO:0004107">
    <property type="term" value="F:chorismate synthase activity"/>
    <property type="evidence" value="ECO:0007669"/>
    <property type="project" value="UniProtKB-UniRule"/>
</dbReference>
<dbReference type="SUPFAM" id="SSF103263">
    <property type="entry name" value="Chorismate synthase, AroC"/>
    <property type="match status" value="1"/>
</dbReference>
<dbReference type="Gene3D" id="3.60.150.10">
    <property type="entry name" value="Chorismate synthase AroC"/>
    <property type="match status" value="1"/>
</dbReference>
<keyword evidence="7 11" id="KW-0274">FAD</keyword>
<feature type="binding site" evidence="11">
    <location>
        <begin position="241"/>
        <end position="242"/>
    </location>
    <ligand>
        <name>FMN</name>
        <dbReference type="ChEBI" id="CHEBI:58210"/>
    </ligand>
</feature>
<dbReference type="UniPathway" id="UPA00053">
    <property type="reaction ID" value="UER00090"/>
</dbReference>
<feature type="binding site" evidence="11">
    <location>
        <position position="327"/>
    </location>
    <ligand>
        <name>FMN</name>
        <dbReference type="ChEBI" id="CHEBI:58210"/>
    </ligand>
</feature>
<dbReference type="InterPro" id="IPR000453">
    <property type="entry name" value="Chorismate_synth"/>
</dbReference>
<evidence type="ECO:0000256" key="8">
    <source>
        <dbReference type="ARBA" id="ARBA00022857"/>
    </source>
</evidence>
<dbReference type="EMBL" id="CP059066">
    <property type="protein sequence ID" value="QSQ10423.1"/>
    <property type="molecule type" value="Genomic_DNA"/>
</dbReference>
<proteinExistence type="inferred from homology"/>
<evidence type="ECO:0000313" key="13">
    <source>
        <dbReference type="EMBL" id="QSQ10423.1"/>
    </source>
</evidence>
<evidence type="ECO:0000256" key="7">
    <source>
        <dbReference type="ARBA" id="ARBA00022827"/>
    </source>
</evidence>
<dbReference type="CDD" id="cd07304">
    <property type="entry name" value="Chorismate_synthase"/>
    <property type="match status" value="1"/>
</dbReference>
<dbReference type="PROSITE" id="PS00787">
    <property type="entry name" value="CHORISMATE_SYNTHASE_1"/>
    <property type="match status" value="1"/>
</dbReference>
<dbReference type="GO" id="GO:0005829">
    <property type="term" value="C:cytosol"/>
    <property type="evidence" value="ECO:0007669"/>
    <property type="project" value="TreeGrafter"/>
</dbReference>
<name>A0A8A0RQ93_9FIRM</name>
<dbReference type="GO" id="GO:0009423">
    <property type="term" value="P:chorismate biosynthetic process"/>
    <property type="evidence" value="ECO:0007669"/>
    <property type="project" value="UniProtKB-UniRule"/>
</dbReference>
<evidence type="ECO:0000256" key="10">
    <source>
        <dbReference type="ARBA" id="ARBA00023239"/>
    </source>
</evidence>
<keyword evidence="6 11" id="KW-0288">FMN</keyword>
<sequence length="378" mass="41531">MLRYLSGGESHGPGLTAVIDGIPSNLSINIEEINRDLARRQKGYGRGDRMKIEKDKVKILSGIRNGKTLGSPVTLHIENLDWENWQKPTQPVTRPRPGHGDLAGALKYDHTDIRNVLERASARETAARVAVGSIAKTLLKEFGIEIISHVTCIGGVKLKAHYDANTLKQNLGYVEDSQVRCMDKDVEEEMIREIIRAKEEGDSVGGIFEIWVFNVPPGLGSHVNWDRKLDARLAFGLMSIQGIKGVEVGLGFEAGGKRGSEFHDEIFYSADKGYFRKTNNAGGIEGGMTNGAPIVLRAAMKPIPTLYKPLMSVDITTKTPVKAGIERSDTCAVPSASIVGEGVVAWTLAEAFMEKFGGDSLQEVKRNYEGYMEYLRTR</sequence>
<protein>
    <recommendedName>
        <fullName evidence="3 11">Chorismate synthase</fullName>
        <shortName evidence="11">CS</shortName>
        <ecNumber evidence="3 11">4.2.3.5</ecNumber>
    </recommendedName>
    <alternativeName>
        <fullName evidence="11">5-enolpyruvylshikimate-3-phosphate phospholyase</fullName>
    </alternativeName>
</protein>
<comment type="cofactor">
    <cofactor evidence="11 12">
        <name>FMNH2</name>
        <dbReference type="ChEBI" id="CHEBI:57618"/>
    </cofactor>
    <text evidence="11 12">Reduced FMN (FMNH(2)).</text>
</comment>
<dbReference type="FunFam" id="3.60.150.10:FF:000002">
    <property type="entry name" value="Chorismate synthase"/>
    <property type="match status" value="1"/>
</dbReference>
<keyword evidence="10 11" id="KW-0456">Lyase</keyword>